<sequence>MLILVNLSEAQIMELTSNPAWKELIERVGQWRRNNDEVYMESPDPFTHGMGVGSRKTCDLVLALPEILRKEITGESTGYKSLRANVIPIKK</sequence>
<name>A0A0F9GDA2_9ZZZZ</name>
<accession>A0A0F9GDA2</accession>
<dbReference type="EMBL" id="LAZR01028902">
    <property type="protein sequence ID" value="KKL61167.1"/>
    <property type="molecule type" value="Genomic_DNA"/>
</dbReference>
<reference evidence="1" key="1">
    <citation type="journal article" date="2015" name="Nature">
        <title>Complex archaea that bridge the gap between prokaryotes and eukaryotes.</title>
        <authorList>
            <person name="Spang A."/>
            <person name="Saw J.H."/>
            <person name="Jorgensen S.L."/>
            <person name="Zaremba-Niedzwiedzka K."/>
            <person name="Martijn J."/>
            <person name="Lind A.E."/>
            <person name="van Eijk R."/>
            <person name="Schleper C."/>
            <person name="Guy L."/>
            <person name="Ettema T.J."/>
        </authorList>
    </citation>
    <scope>NUCLEOTIDE SEQUENCE</scope>
</reference>
<comment type="caution">
    <text evidence="1">The sequence shown here is derived from an EMBL/GenBank/DDBJ whole genome shotgun (WGS) entry which is preliminary data.</text>
</comment>
<proteinExistence type="predicted"/>
<protein>
    <submittedName>
        <fullName evidence="1">Uncharacterized protein</fullName>
    </submittedName>
</protein>
<gene>
    <name evidence="1" type="ORF">LCGC14_2198050</name>
</gene>
<organism evidence="1">
    <name type="scientific">marine sediment metagenome</name>
    <dbReference type="NCBI Taxonomy" id="412755"/>
    <lineage>
        <taxon>unclassified sequences</taxon>
        <taxon>metagenomes</taxon>
        <taxon>ecological metagenomes</taxon>
    </lineage>
</organism>
<dbReference type="AlphaFoldDB" id="A0A0F9GDA2"/>
<evidence type="ECO:0000313" key="1">
    <source>
        <dbReference type="EMBL" id="KKL61167.1"/>
    </source>
</evidence>